<dbReference type="OrthoDB" id="3144405at2759"/>
<dbReference type="AlphaFoldDB" id="A0A2H3DV85"/>
<organism evidence="1 2">
    <name type="scientific">Armillaria gallica</name>
    <name type="common">Bulbous honey fungus</name>
    <name type="synonym">Armillaria bulbosa</name>
    <dbReference type="NCBI Taxonomy" id="47427"/>
    <lineage>
        <taxon>Eukaryota</taxon>
        <taxon>Fungi</taxon>
        <taxon>Dikarya</taxon>
        <taxon>Basidiomycota</taxon>
        <taxon>Agaricomycotina</taxon>
        <taxon>Agaricomycetes</taxon>
        <taxon>Agaricomycetidae</taxon>
        <taxon>Agaricales</taxon>
        <taxon>Marasmiineae</taxon>
        <taxon>Physalacriaceae</taxon>
        <taxon>Armillaria</taxon>
    </lineage>
</organism>
<dbReference type="InParanoid" id="A0A2H3DV85"/>
<keyword evidence="2" id="KW-1185">Reference proteome</keyword>
<dbReference type="Proteomes" id="UP000217790">
    <property type="component" value="Unassembled WGS sequence"/>
</dbReference>
<evidence type="ECO:0000313" key="1">
    <source>
        <dbReference type="EMBL" id="PBK91376.1"/>
    </source>
</evidence>
<proteinExistence type="predicted"/>
<accession>A0A2H3DV85</accession>
<name>A0A2H3DV85_ARMGA</name>
<gene>
    <name evidence="1" type="ORF">ARMGADRAFT_199364</name>
</gene>
<evidence type="ECO:0008006" key="3">
    <source>
        <dbReference type="Google" id="ProtNLM"/>
    </source>
</evidence>
<dbReference type="OMA" id="WIWAIIS"/>
<reference evidence="2" key="1">
    <citation type="journal article" date="2017" name="Nat. Ecol. Evol.">
        <title>Genome expansion and lineage-specific genetic innovations in the forest pathogenic fungi Armillaria.</title>
        <authorList>
            <person name="Sipos G."/>
            <person name="Prasanna A.N."/>
            <person name="Walter M.C."/>
            <person name="O'Connor E."/>
            <person name="Balint B."/>
            <person name="Krizsan K."/>
            <person name="Kiss B."/>
            <person name="Hess J."/>
            <person name="Varga T."/>
            <person name="Slot J."/>
            <person name="Riley R."/>
            <person name="Boka B."/>
            <person name="Rigling D."/>
            <person name="Barry K."/>
            <person name="Lee J."/>
            <person name="Mihaltcheva S."/>
            <person name="LaButti K."/>
            <person name="Lipzen A."/>
            <person name="Waldron R."/>
            <person name="Moloney N.M."/>
            <person name="Sperisen C."/>
            <person name="Kredics L."/>
            <person name="Vagvoelgyi C."/>
            <person name="Patrignani A."/>
            <person name="Fitzpatrick D."/>
            <person name="Nagy I."/>
            <person name="Doyle S."/>
            <person name="Anderson J.B."/>
            <person name="Grigoriev I.V."/>
            <person name="Gueldener U."/>
            <person name="Muensterkoetter M."/>
            <person name="Nagy L.G."/>
        </authorList>
    </citation>
    <scope>NUCLEOTIDE SEQUENCE [LARGE SCALE GENOMIC DNA]</scope>
    <source>
        <strain evidence="2">Ar21-2</strain>
    </source>
</reference>
<sequence>MADKLTPWIHDYLTDIYQRLGANYFSEKLATKSKKVQLLAFRGSKPTPSDVDDGKNIWADVSDKAFTIPVVFSSMAVLSYKQRYPFEQCEKAVLSIKSFRPLLRRVPLQGSVGLTKNAELVLQCDSFSISDTSPTDTLGQPAELDTSPDLKDWIHGLRRGGGATPS</sequence>
<protein>
    <recommendedName>
        <fullName evidence="3">Telomere replication protein EST3</fullName>
    </recommendedName>
</protein>
<evidence type="ECO:0000313" key="2">
    <source>
        <dbReference type="Proteomes" id="UP000217790"/>
    </source>
</evidence>
<dbReference type="EMBL" id="KZ293661">
    <property type="protein sequence ID" value="PBK91376.1"/>
    <property type="molecule type" value="Genomic_DNA"/>
</dbReference>